<feature type="region of interest" description="Disordered" evidence="1">
    <location>
        <begin position="225"/>
        <end position="250"/>
    </location>
</feature>
<evidence type="ECO:0000313" key="4">
    <source>
        <dbReference type="EMBL" id="PHJ17001.1"/>
    </source>
</evidence>
<dbReference type="Pfam" id="PF04092">
    <property type="entry name" value="SAG"/>
    <property type="match status" value="1"/>
</dbReference>
<dbReference type="AlphaFoldDB" id="A0A2C6JIZ0"/>
<feature type="compositionally biased region" description="Low complexity" evidence="1">
    <location>
        <begin position="298"/>
        <end position="318"/>
    </location>
</feature>
<evidence type="ECO:0000313" key="5">
    <source>
        <dbReference type="Proteomes" id="UP000221165"/>
    </source>
</evidence>
<keyword evidence="2" id="KW-0472">Membrane</keyword>
<feature type="region of interest" description="Disordered" evidence="1">
    <location>
        <begin position="272"/>
        <end position="349"/>
    </location>
</feature>
<dbReference type="Proteomes" id="UP000221165">
    <property type="component" value="Unassembled WGS sequence"/>
</dbReference>
<dbReference type="GO" id="GO:0016020">
    <property type="term" value="C:membrane"/>
    <property type="evidence" value="ECO:0007669"/>
    <property type="project" value="InterPro"/>
</dbReference>
<name>A0A2C6JIZ0_9APIC</name>
<keyword evidence="2" id="KW-0812">Transmembrane</keyword>
<gene>
    <name evidence="4" type="ORF">CSUI_009181</name>
</gene>
<dbReference type="EMBL" id="MIGC01005373">
    <property type="protein sequence ID" value="PHJ17001.1"/>
    <property type="molecule type" value="Genomic_DNA"/>
</dbReference>
<protein>
    <recommendedName>
        <fullName evidence="3">SRS domain-containing protein</fullName>
    </recommendedName>
</protein>
<feature type="transmembrane region" description="Helical" evidence="2">
    <location>
        <begin position="365"/>
        <end position="388"/>
    </location>
</feature>
<feature type="compositionally biased region" description="Polar residues" evidence="1">
    <location>
        <begin position="337"/>
        <end position="347"/>
    </location>
</feature>
<feature type="domain" description="SRS" evidence="3">
    <location>
        <begin position="164"/>
        <end position="276"/>
    </location>
</feature>
<sequence>MTCLFRGHTRTVSFLVPPLCQVELNHKTLLAGEERLSRIVTELASAADTGELAKQGERRSSELFGRTRTALESILLKRTYCVCFTGDTRPAADRKYYSLFLFFGRTSFLIDLVNMRLRLASAGTALVAVVLSTKSGVFALRHGSQHSVRAMDAEGVGAVECKEGQRTLAIRAANDTVSFKCGENLILFPAFMETGMQAYASANSTDPVLLTSIVPGAKFTQSIATQRPESPNPAANDAPAGGDSSAGGRSTATYYLTAPELPHEEKTVVFKCSKSSVPTAPPSGRTDSHKPDAPGSENPNSQTGSSGSSSDTSPQQGDSKNESVQGKSDEPGKVSMLSKSSSGQEQAPASEGCVMIINVAKSAASIAATPIAAASSIALTALAFALALEL</sequence>
<keyword evidence="2" id="KW-1133">Transmembrane helix</keyword>
<dbReference type="VEuPathDB" id="ToxoDB:CSUI_009181"/>
<dbReference type="GeneID" id="94432508"/>
<reference evidence="4 5" key="1">
    <citation type="journal article" date="2017" name="Int. J. Parasitol.">
        <title>The genome of the protozoan parasite Cystoisospora suis and a reverse vaccinology approach to identify vaccine candidates.</title>
        <authorList>
            <person name="Palmieri N."/>
            <person name="Shrestha A."/>
            <person name="Ruttkowski B."/>
            <person name="Beck T."/>
            <person name="Vogl C."/>
            <person name="Tomley F."/>
            <person name="Blake D.P."/>
            <person name="Joachim A."/>
        </authorList>
    </citation>
    <scope>NUCLEOTIDE SEQUENCE [LARGE SCALE GENOMIC DNA]</scope>
    <source>
        <strain evidence="4 5">Wien I</strain>
    </source>
</reference>
<dbReference type="InterPro" id="IPR036755">
    <property type="entry name" value="SRS_dom_sf"/>
</dbReference>
<accession>A0A2C6JIZ0</accession>
<evidence type="ECO:0000259" key="3">
    <source>
        <dbReference type="Pfam" id="PF04092"/>
    </source>
</evidence>
<evidence type="ECO:0000256" key="2">
    <source>
        <dbReference type="SAM" id="Phobius"/>
    </source>
</evidence>
<feature type="compositionally biased region" description="Low complexity" evidence="1">
    <location>
        <begin position="232"/>
        <end position="248"/>
    </location>
</feature>
<dbReference type="Gene3D" id="2.60.40.1320">
    <property type="entry name" value="SRS domain"/>
    <property type="match status" value="1"/>
</dbReference>
<dbReference type="InterPro" id="IPR007226">
    <property type="entry name" value="SRS_dom"/>
</dbReference>
<keyword evidence="5" id="KW-1185">Reference proteome</keyword>
<organism evidence="4 5">
    <name type="scientific">Cystoisospora suis</name>
    <dbReference type="NCBI Taxonomy" id="483139"/>
    <lineage>
        <taxon>Eukaryota</taxon>
        <taxon>Sar</taxon>
        <taxon>Alveolata</taxon>
        <taxon>Apicomplexa</taxon>
        <taxon>Conoidasida</taxon>
        <taxon>Coccidia</taxon>
        <taxon>Eucoccidiorida</taxon>
        <taxon>Eimeriorina</taxon>
        <taxon>Sarcocystidae</taxon>
        <taxon>Cystoisospora</taxon>
    </lineage>
</organism>
<comment type="caution">
    <text evidence="4">The sequence shown here is derived from an EMBL/GenBank/DDBJ whole genome shotgun (WGS) entry which is preliminary data.</text>
</comment>
<evidence type="ECO:0000256" key="1">
    <source>
        <dbReference type="SAM" id="MobiDB-lite"/>
    </source>
</evidence>
<dbReference type="RefSeq" id="XP_067918726.1">
    <property type="nucleotide sequence ID" value="XM_068069297.1"/>
</dbReference>
<proteinExistence type="predicted"/>